<feature type="chain" id="PRO_5001809047" evidence="2">
    <location>
        <begin position="17"/>
        <end position="456"/>
    </location>
</feature>
<dbReference type="InterPro" id="IPR008117">
    <property type="entry name" value="Microneme_MIC1"/>
</dbReference>
<dbReference type="PRINTS" id="PR01744">
    <property type="entry name" value="MIC1MICRNEME"/>
</dbReference>
<comment type="caution">
    <text evidence="4">The sequence shown here is derived from an EMBL/GenBank/DDBJ whole genome shotgun (WGS) entry which is preliminary data.</text>
</comment>
<protein>
    <submittedName>
        <fullName evidence="4">Microneme protein MIC1</fullName>
    </submittedName>
</protein>
<dbReference type="VEuPathDB" id="ToxoDB:TGFOU_291890"/>
<name>A0A086KB89_TOXGO</name>
<feature type="domain" description="Micronemal protein 1 galectin-like" evidence="3">
    <location>
        <begin position="336"/>
        <end position="450"/>
    </location>
</feature>
<evidence type="ECO:0000313" key="4">
    <source>
        <dbReference type="EMBL" id="KFG41657.1"/>
    </source>
</evidence>
<dbReference type="InterPro" id="IPR038686">
    <property type="entry name" value="MIC1_C_sf"/>
</dbReference>
<proteinExistence type="predicted"/>
<dbReference type="Proteomes" id="UP000028838">
    <property type="component" value="Unassembled WGS sequence"/>
</dbReference>
<organism evidence="4 5">
    <name type="scientific">Toxoplasma gondii FOU</name>
    <dbReference type="NCBI Taxonomy" id="943167"/>
    <lineage>
        <taxon>Eukaryota</taxon>
        <taxon>Sar</taxon>
        <taxon>Alveolata</taxon>
        <taxon>Apicomplexa</taxon>
        <taxon>Conoidasida</taxon>
        <taxon>Coccidia</taxon>
        <taxon>Eucoccidiorida</taxon>
        <taxon>Eimeriorina</taxon>
        <taxon>Sarcocystidae</taxon>
        <taxon>Toxoplasma</taxon>
    </lineage>
</organism>
<feature type="signal peptide" evidence="2">
    <location>
        <begin position="1"/>
        <end position="16"/>
    </location>
</feature>
<reference evidence="4 5" key="1">
    <citation type="submission" date="2014-07" db="EMBL/GenBank/DDBJ databases">
        <authorList>
            <person name="Sibley D."/>
            <person name="Venepally P."/>
            <person name="Karamycheva S."/>
            <person name="Hadjithomas M."/>
            <person name="Khan A."/>
            <person name="Brunk B."/>
            <person name="Roos D."/>
            <person name="Caler E."/>
            <person name="Lorenzi H."/>
        </authorList>
    </citation>
    <scope>NUCLEOTIDE SEQUENCE [LARGE SCALE GENOMIC DNA]</scope>
    <source>
        <strain evidence="4 5">FOU</strain>
    </source>
</reference>
<evidence type="ECO:0000256" key="2">
    <source>
        <dbReference type="SAM" id="SignalP"/>
    </source>
</evidence>
<dbReference type="EMBL" id="AEYH02002228">
    <property type="protein sequence ID" value="KFG41657.1"/>
    <property type="molecule type" value="Genomic_DNA"/>
</dbReference>
<accession>A0A086KB89</accession>
<evidence type="ECO:0000259" key="3">
    <source>
        <dbReference type="Pfam" id="PF11476"/>
    </source>
</evidence>
<dbReference type="InterPro" id="IPR024691">
    <property type="entry name" value="MIC1_galectin-like_dom"/>
</dbReference>
<dbReference type="OrthoDB" id="329530at2759"/>
<evidence type="ECO:0000256" key="1">
    <source>
        <dbReference type="SAM" id="MobiDB-lite"/>
    </source>
</evidence>
<dbReference type="Pfam" id="PF10564">
    <property type="entry name" value="MAR_sialic_bdg"/>
    <property type="match status" value="2"/>
</dbReference>
<keyword evidence="2" id="KW-0732">Signal</keyword>
<dbReference type="Pfam" id="PF11476">
    <property type="entry name" value="TgMIC1"/>
    <property type="match status" value="1"/>
</dbReference>
<feature type="compositionally biased region" description="Basic and acidic residues" evidence="1">
    <location>
        <begin position="308"/>
        <end position="327"/>
    </location>
</feature>
<sequence length="456" mass="48672">MGQALFLTVLLPVLFGVGPEAYGEASHSHSPASGRYIQQMLDQRCQEIAAELCQSGLRKMCVPSSRIVARNAVGITHQNTLQWRCFDTASLLESNQENNGVNCVDDCGHTIPCPGGVHRQNSNHATRHEILSKLVEEGVQRFCSPYQASANKYCNDKFPGTIARRSKGFGNNVEVAWRCYEKASLLYSVYAECASNCGTTWYCPGGRRGTSTELDKRHYTEEEGIRQAIGSVDSPCSEVEVCLPKDENPPLCLDESGQISRTGGGPPSQPPEMQQPADRSDERGGGKEQSPGGEAQPDHPTKGGNIDLPEKSTSPEKTPKTEIHGDSTKATLEEGQQLTLTFISTKLDVAVGSCHSLVANFLDGFLKFQTGSNSAFDVVEVEEPAGPAVLTIGLGHKGRLAVVLDYTRLNAALGSAAYVVEDSGCSSSEEVSFQGVGSGATLVVTTLGESPTAVSA</sequence>
<feature type="region of interest" description="Disordered" evidence="1">
    <location>
        <begin position="247"/>
        <end position="330"/>
    </location>
</feature>
<evidence type="ECO:0000313" key="5">
    <source>
        <dbReference type="Proteomes" id="UP000028838"/>
    </source>
</evidence>
<gene>
    <name evidence="4" type="ORF">TGFOU_291890</name>
</gene>
<dbReference type="Gene3D" id="3.90.640.70">
    <property type="match status" value="2"/>
</dbReference>
<dbReference type="AlphaFoldDB" id="A0A086KB89"/>
<dbReference type="SMR" id="A0A086KB89"/>
<dbReference type="Gene3D" id="2.60.120.710">
    <property type="entry name" value="Toxoplasma gondii micronemal protein 1 TgMIC1"/>
    <property type="match status" value="1"/>
</dbReference>
<dbReference type="InterPro" id="IPR019562">
    <property type="entry name" value="Micronemal-adhesive-rpt_sia-bd"/>
</dbReference>